<sequence>MPVHARPATTASRPRRPGGVGAILRCVLHWLIARNRAYRDSCHLRDMPDHRLRDIGLSRRDVDTAILRRYPIRPMNRSPHGGELW</sequence>
<dbReference type="AlphaFoldDB" id="A0A1I5TFC5"/>
<dbReference type="RefSeq" id="WP_093423759.1">
    <property type="nucleotide sequence ID" value="NZ_FOXA01000013.1"/>
</dbReference>
<protein>
    <recommendedName>
        <fullName evidence="3">DUF1127 domain-containing protein</fullName>
    </recommendedName>
</protein>
<dbReference type="OrthoDB" id="8096613at2"/>
<evidence type="ECO:0008006" key="3">
    <source>
        <dbReference type="Google" id="ProtNLM"/>
    </source>
</evidence>
<organism evidence="1 2">
    <name type="scientific">Tranquillimonas alkanivorans</name>
    <dbReference type="NCBI Taxonomy" id="441119"/>
    <lineage>
        <taxon>Bacteria</taxon>
        <taxon>Pseudomonadati</taxon>
        <taxon>Pseudomonadota</taxon>
        <taxon>Alphaproteobacteria</taxon>
        <taxon>Rhodobacterales</taxon>
        <taxon>Roseobacteraceae</taxon>
        <taxon>Tranquillimonas</taxon>
    </lineage>
</organism>
<dbReference type="Proteomes" id="UP000199356">
    <property type="component" value="Unassembled WGS sequence"/>
</dbReference>
<gene>
    <name evidence="1" type="ORF">SAMN04488047_11366</name>
</gene>
<proteinExistence type="predicted"/>
<accession>A0A1I5TFC5</accession>
<evidence type="ECO:0000313" key="2">
    <source>
        <dbReference type="Proteomes" id="UP000199356"/>
    </source>
</evidence>
<name>A0A1I5TFC5_9RHOB</name>
<reference evidence="1 2" key="1">
    <citation type="submission" date="2016-10" db="EMBL/GenBank/DDBJ databases">
        <authorList>
            <person name="de Groot N.N."/>
        </authorList>
    </citation>
    <scope>NUCLEOTIDE SEQUENCE [LARGE SCALE GENOMIC DNA]</scope>
    <source>
        <strain evidence="1 2">DSM 19547</strain>
    </source>
</reference>
<keyword evidence="2" id="KW-1185">Reference proteome</keyword>
<evidence type="ECO:0000313" key="1">
    <source>
        <dbReference type="EMBL" id="SFP81116.1"/>
    </source>
</evidence>
<dbReference type="EMBL" id="FOXA01000013">
    <property type="protein sequence ID" value="SFP81116.1"/>
    <property type="molecule type" value="Genomic_DNA"/>
</dbReference>